<feature type="region of interest" description="Disordered" evidence="1">
    <location>
        <begin position="528"/>
        <end position="559"/>
    </location>
</feature>
<feature type="compositionally biased region" description="Low complexity" evidence="1">
    <location>
        <begin position="1708"/>
        <end position="1734"/>
    </location>
</feature>
<feature type="region of interest" description="Disordered" evidence="1">
    <location>
        <begin position="1364"/>
        <end position="1401"/>
    </location>
</feature>
<protein>
    <recommendedName>
        <fullName evidence="4">Rab3 GTPase-activating protein catalytic subunit</fullName>
    </recommendedName>
</protein>
<dbReference type="Proteomes" id="UP001189429">
    <property type="component" value="Unassembled WGS sequence"/>
</dbReference>
<sequence length="1777" mass="183387">MAWASRSVRLPDEGGLKERILAGGCGVSGDPTGTVLALWHGTVVIWFGPQEVGSFSYASAGSTEGPEHTVPLEVVVARPLPPDARAVAVLLARGAVSLLSCHVGRGSELARIADTGAVDLWPLGSEGLALVCEGGALWHVELGEPDPQPRPLCKAEVGLEENDAVTASAASRGSSRATRRRLEVASLHQVAWHSVPTGGDQAEHKVVVAVAGMAADASAVVQISQLVGTVIVDLAELPIEPLAPAATQVNPGRGTRGPAGRQSCQAVSLALLSSGDTLCALLAEGSVVVFSCLGEPRRWAEAARLSPARVSGLRMCAAAGLDLALLDEEDGSEAAEVASAPLLLQAWEDDTVSLMFPCASGAGMERPRSLEAVALTLPGLELAEEPYRPLDVGSGGCVLGVGSAGRRLVFAAQAGDGARSAIELLSRAGPAAAASGGAEGGRAHAMGLQCYRELLAVRSVPEFAERALSLELMAPRAGAGADGAALGCEQLRRLLEVAEARLSWVLEACGARDGGGCPALAAPAAAEGGADGWDDLDLGDDLQPAAPQPEAQEGGGGWGDMDLDEELPADLAAEVVEAATGPGHSRLSAARVQHLQALLSKAQLQLRRLDVYRRMQDTATAGTDRASLSWATLRDVGDDDASLVQLARRVAAEKCAPALEALFTAERGALMPRWEEVLAAVPETARAAELRRVLPAPPSCQASTVLRVAGGGASWYVARARQIVQRTGLCSLALDLLRHGIFVMVTGQWPQAADDGAVGLPCADAEAAGAPTGLPRLCGMFRLCAEYSMYCDASLGDLAIDPASEPAAIALERLLSFDSFVQLEPAARCALALRRSVAATVVEDVKAWVQQVSVEHCGLGPLIADDSSVLCGGLEATALAAVSGEQVEETVAKALLRLLSTNGWDPGTFAIVAEVVQGSSPDKPPTQRILKDELRLLEFIFNAVYSDDQRCHAMDIYNSVDAMFCCIPKSDANVATQDSQRWAELQLLADELEGHLNCVQLLHKHSIGLSLSFLDLRRGCSNEPMAIRSLWNLFRVLGARYRPALFWRDFFKDIAYLEKNAFAAVSSHAVCEMLARCLVEQEHFEVMTASTAEWLTQSSAERVAGSLVALAQELVNSSPSLKHASLEKARRILRCVPAGVDQQVSDCVQREMDFIKACEMLHDLVRLKPRHALLDLGRKGIASLAQVTSAVSAHAQQGFSAVRPAGAPARPQAGDVAAPGCGAALDGAGGASTGFRIDSPLQLRLQLQLPLRVVTDLLEFNPPVLLESEVLHTFCALLGLSPATPAWAEVMAMCGAANLLCGVKGEAFAVTEKLLANSHPSAWKLALALTSTETSGGAGADPDGGSDLLADAAKVCPPEELPQLLASFSPRPPPAEVRDASAEQAAPLQDGSPVEARGYAQEGGGATSLGCLVQRSLGLVQAESSEGLGWRGLPLAAPSSEWVDAGAQQRFGQALLAVDRDMGMALLDQHGRPLPRTSVKDLRAGRAASSFASPAPQAAAAAATAPSGSGGASGVRSAAFGSDDFDFDDLEKPGAGSTPAPASGGPERAEPDRGGFLDVLDRMASPAAPKQAAGIEPAGSAQGGFSSLLDRMAGGGAAAPESAPDVPAPGGFSNLFDRMSGSSAQAGRAEKPGGSGGGGFANLFDRIAGGAAPAPAPVDRGGLSDLLDRLASGPAQKDSKPDAATSAAGEGAEPPGGDWDDFDIGDLGEAPPAAAAHEADAPPGGAAAAAGPADGWDDLDVGDLGDQPSFADSQEAEPPHSREVPAVQARASAGDRR</sequence>
<dbReference type="EMBL" id="CAUYUJ010011237">
    <property type="protein sequence ID" value="CAK0831412.1"/>
    <property type="molecule type" value="Genomic_DNA"/>
</dbReference>
<comment type="caution">
    <text evidence="2">The sequence shown here is derived from an EMBL/GenBank/DDBJ whole genome shotgun (WGS) entry which is preliminary data.</text>
</comment>
<feature type="region of interest" description="Disordered" evidence="1">
    <location>
        <begin position="1567"/>
        <end position="1777"/>
    </location>
</feature>
<keyword evidence="3" id="KW-1185">Reference proteome</keyword>
<feature type="compositionally biased region" description="Low complexity" evidence="1">
    <location>
        <begin position="1533"/>
        <end position="1546"/>
    </location>
</feature>
<evidence type="ECO:0000313" key="2">
    <source>
        <dbReference type="EMBL" id="CAK0831412.1"/>
    </source>
</evidence>
<dbReference type="PANTHER" id="PTHR15922:SF2">
    <property type="entry name" value="NBAS SUBUNIT OF NRZ TETHERING COMPLEX"/>
    <property type="match status" value="1"/>
</dbReference>
<feature type="compositionally biased region" description="Low complexity" evidence="1">
    <location>
        <begin position="1648"/>
        <end position="1673"/>
    </location>
</feature>
<feature type="region of interest" description="Disordered" evidence="1">
    <location>
        <begin position="1522"/>
        <end position="1554"/>
    </location>
</feature>
<proteinExistence type="predicted"/>
<name>A0ABN9SI77_9DINO</name>
<evidence type="ECO:0000256" key="1">
    <source>
        <dbReference type="SAM" id="MobiDB-lite"/>
    </source>
</evidence>
<gene>
    <name evidence="2" type="ORF">PCOR1329_LOCUS29738</name>
</gene>
<feature type="compositionally biased region" description="Low complexity" evidence="1">
    <location>
        <begin position="1682"/>
        <end position="1697"/>
    </location>
</feature>
<evidence type="ECO:0000313" key="3">
    <source>
        <dbReference type="Proteomes" id="UP001189429"/>
    </source>
</evidence>
<reference evidence="2" key="1">
    <citation type="submission" date="2023-10" db="EMBL/GenBank/DDBJ databases">
        <authorList>
            <person name="Chen Y."/>
            <person name="Shah S."/>
            <person name="Dougan E. K."/>
            <person name="Thang M."/>
            <person name="Chan C."/>
        </authorList>
    </citation>
    <scope>NUCLEOTIDE SEQUENCE [LARGE SCALE GENOMIC DNA]</scope>
</reference>
<organism evidence="2 3">
    <name type="scientific">Prorocentrum cordatum</name>
    <dbReference type="NCBI Taxonomy" id="2364126"/>
    <lineage>
        <taxon>Eukaryota</taxon>
        <taxon>Sar</taxon>
        <taxon>Alveolata</taxon>
        <taxon>Dinophyceae</taxon>
        <taxon>Prorocentrales</taxon>
        <taxon>Prorocentraceae</taxon>
        <taxon>Prorocentrum</taxon>
    </lineage>
</organism>
<dbReference type="PANTHER" id="PTHR15922">
    <property type="entry name" value="NEUROBLASTOMA-AMPLIFIED SEQUENCE"/>
    <property type="match status" value="1"/>
</dbReference>
<accession>A0ABN9SI77</accession>
<evidence type="ECO:0008006" key="4">
    <source>
        <dbReference type="Google" id="ProtNLM"/>
    </source>
</evidence>